<feature type="compositionally biased region" description="Low complexity" evidence="1">
    <location>
        <begin position="11"/>
        <end position="60"/>
    </location>
</feature>
<dbReference type="AlphaFoldDB" id="A0A7T1WQ94"/>
<sequence length="203" mass="21236">MSYPPEPPNNPYANNPYADNPYSQQPPQQPQQGYGYPQQQGGQPGYGYPQQPGQPGYGYPQAPPPGGPGTAPAALQSKVNAVRVMMFIAGGLQGALSIFALIGLGFATNSLNEMESVTDARIGLGVAYAIFGVFLAHAIIGIVLGISTPKGGNGVRVGGIVWASFLTLFGLPALPFGLIWMGIGITCIVLLAQAGAWFNRQPY</sequence>
<feature type="region of interest" description="Disordered" evidence="1">
    <location>
        <begin position="1"/>
        <end position="72"/>
    </location>
</feature>
<evidence type="ECO:0000313" key="4">
    <source>
        <dbReference type="Proteomes" id="UP000595046"/>
    </source>
</evidence>
<keyword evidence="2" id="KW-0812">Transmembrane</keyword>
<dbReference type="Proteomes" id="UP000595046">
    <property type="component" value="Chromosome"/>
</dbReference>
<keyword evidence="2" id="KW-0472">Membrane</keyword>
<dbReference type="EMBL" id="CP048882">
    <property type="protein sequence ID" value="QPP05019.1"/>
    <property type="molecule type" value="Genomic_DNA"/>
</dbReference>
<proteinExistence type="predicted"/>
<organism evidence="3 4">
    <name type="scientific">Streptomyces bathyalis</name>
    <dbReference type="NCBI Taxonomy" id="2710756"/>
    <lineage>
        <taxon>Bacteria</taxon>
        <taxon>Bacillati</taxon>
        <taxon>Actinomycetota</taxon>
        <taxon>Actinomycetes</taxon>
        <taxon>Kitasatosporales</taxon>
        <taxon>Streptomycetaceae</taxon>
        <taxon>Streptomyces</taxon>
    </lineage>
</organism>
<feature type="transmembrane region" description="Helical" evidence="2">
    <location>
        <begin position="126"/>
        <end position="146"/>
    </location>
</feature>
<evidence type="ECO:0000256" key="2">
    <source>
        <dbReference type="SAM" id="Phobius"/>
    </source>
</evidence>
<feature type="transmembrane region" description="Helical" evidence="2">
    <location>
        <begin position="177"/>
        <end position="198"/>
    </location>
</feature>
<accession>A0A7T1WQ94</accession>
<dbReference type="RefSeq" id="WP_197350739.1">
    <property type="nucleotide sequence ID" value="NZ_CP048882.1"/>
</dbReference>
<evidence type="ECO:0000313" key="3">
    <source>
        <dbReference type="EMBL" id="QPP05019.1"/>
    </source>
</evidence>
<feature type="transmembrane region" description="Helical" evidence="2">
    <location>
        <begin position="84"/>
        <end position="106"/>
    </location>
</feature>
<dbReference type="KEGG" id="sbat:G4Z16_11585"/>
<reference evidence="4" key="1">
    <citation type="submission" date="2020-02" db="EMBL/GenBank/DDBJ databases">
        <title>Streptomyces sp. ASO4wet.</title>
        <authorList>
            <person name="Risdian C."/>
            <person name="Landwehr W."/>
            <person name="Schupp P."/>
            <person name="Wink J."/>
        </authorList>
    </citation>
    <scope>NUCLEOTIDE SEQUENCE [LARGE SCALE GENOMIC DNA]</scope>
    <source>
        <strain evidence="4">ASO4wet</strain>
    </source>
</reference>
<keyword evidence="2" id="KW-1133">Transmembrane helix</keyword>
<name>A0A7T1WQ94_9ACTN</name>
<feature type="compositionally biased region" description="Pro residues" evidence="1">
    <location>
        <begin position="1"/>
        <end position="10"/>
    </location>
</feature>
<feature type="transmembrane region" description="Helical" evidence="2">
    <location>
        <begin position="153"/>
        <end position="171"/>
    </location>
</feature>
<gene>
    <name evidence="3" type="ORF">G4Z16_11585</name>
</gene>
<protein>
    <submittedName>
        <fullName evidence="3">Uncharacterized protein</fullName>
    </submittedName>
</protein>
<keyword evidence="4" id="KW-1185">Reference proteome</keyword>
<evidence type="ECO:0000256" key="1">
    <source>
        <dbReference type="SAM" id="MobiDB-lite"/>
    </source>
</evidence>